<gene>
    <name evidence="2" type="ORF">ACMD2_18898</name>
</gene>
<feature type="compositionally biased region" description="Low complexity" evidence="1">
    <location>
        <begin position="59"/>
        <end position="72"/>
    </location>
</feature>
<protein>
    <submittedName>
        <fullName evidence="2">Uncharacterized protein</fullName>
    </submittedName>
</protein>
<evidence type="ECO:0000256" key="1">
    <source>
        <dbReference type="SAM" id="MobiDB-lite"/>
    </source>
</evidence>
<dbReference type="PANTHER" id="PTHR33257">
    <property type="entry name" value="OS05G0165500 PROTEIN"/>
    <property type="match status" value="1"/>
</dbReference>
<evidence type="ECO:0000313" key="2">
    <source>
        <dbReference type="EMBL" id="OAY81067.1"/>
    </source>
</evidence>
<accession>A0A199VV01</accession>
<proteinExistence type="predicted"/>
<name>A0A199VV01_ANACO</name>
<feature type="region of interest" description="Disordered" evidence="1">
    <location>
        <begin position="54"/>
        <end position="79"/>
    </location>
</feature>
<evidence type="ECO:0000313" key="3">
    <source>
        <dbReference type="Proteomes" id="UP000092600"/>
    </source>
</evidence>
<dbReference type="EMBL" id="LSRQ01000749">
    <property type="protein sequence ID" value="OAY81067.1"/>
    <property type="molecule type" value="Genomic_DNA"/>
</dbReference>
<dbReference type="Proteomes" id="UP000092600">
    <property type="component" value="Unassembled WGS sequence"/>
</dbReference>
<dbReference type="AlphaFoldDB" id="A0A199VV01"/>
<sequence>MFSTISENPKSPLHIKQDNKFYSKLLSKENSSCNNSFRVYFGVASGSVPFLWESEPGTPKDTLPTKSKTSTPITPPPSNCNIHPEKTVSKRKKKSTRYLQFGLIASLFRELGRLRKLHMPYQSSAPSSSSFSSSSKTSDRPFVTSFDLVDLPAILPDLAVRSREGGNVAHVDHPRDEIRKERARTAAVGLHL</sequence>
<reference evidence="2 3" key="1">
    <citation type="journal article" date="2016" name="DNA Res.">
        <title>The draft genome of MD-2 pineapple using hybrid error correction of long reads.</title>
        <authorList>
            <person name="Redwan R.M."/>
            <person name="Saidin A."/>
            <person name="Kumar S.V."/>
        </authorList>
    </citation>
    <scope>NUCLEOTIDE SEQUENCE [LARGE SCALE GENOMIC DNA]</scope>
    <source>
        <strain evidence="3">cv. MD2</strain>
        <tissue evidence="2">Leaf</tissue>
    </source>
</reference>
<comment type="caution">
    <text evidence="2">The sequence shown here is derived from an EMBL/GenBank/DDBJ whole genome shotgun (WGS) entry which is preliminary data.</text>
</comment>
<dbReference type="PANTHER" id="PTHR33257:SF4">
    <property type="entry name" value="EXPRESSED PROTEIN"/>
    <property type="match status" value="1"/>
</dbReference>
<dbReference type="STRING" id="4615.A0A199VV01"/>
<organism evidence="2 3">
    <name type="scientific">Ananas comosus</name>
    <name type="common">Pineapple</name>
    <name type="synonym">Ananas ananas</name>
    <dbReference type="NCBI Taxonomy" id="4615"/>
    <lineage>
        <taxon>Eukaryota</taxon>
        <taxon>Viridiplantae</taxon>
        <taxon>Streptophyta</taxon>
        <taxon>Embryophyta</taxon>
        <taxon>Tracheophyta</taxon>
        <taxon>Spermatophyta</taxon>
        <taxon>Magnoliopsida</taxon>
        <taxon>Liliopsida</taxon>
        <taxon>Poales</taxon>
        <taxon>Bromeliaceae</taxon>
        <taxon>Bromelioideae</taxon>
        <taxon>Ananas</taxon>
    </lineage>
</organism>